<evidence type="ECO:0000313" key="1">
    <source>
        <dbReference type="Proteomes" id="UP000887565"/>
    </source>
</evidence>
<keyword evidence="1" id="KW-1185">Reference proteome</keyword>
<name>A0A915J4B7_ROMCU</name>
<dbReference type="AlphaFoldDB" id="A0A915J4B7"/>
<dbReference type="Proteomes" id="UP000887565">
    <property type="component" value="Unplaced"/>
</dbReference>
<protein>
    <submittedName>
        <fullName evidence="2">Uncharacterized protein</fullName>
    </submittedName>
</protein>
<sequence>MNWALSYQLNIQPIFRLHATDIHELIINHTPIETAWKLEPIKTVVQLMTNIVGALIRGDYKTFAVNTAFFASSSGMFVHEDYDQRYKFGGKLISAPFLSRFGGKLISAPFLSRLPVTGFVGFDLYEQVKAYRNGNKEAMVNMYY</sequence>
<proteinExistence type="predicted"/>
<dbReference type="WBParaSite" id="nRc.2.0.1.t20557-RA">
    <property type="protein sequence ID" value="nRc.2.0.1.t20557-RA"/>
    <property type="gene ID" value="nRc.2.0.1.g20557"/>
</dbReference>
<organism evidence="1 2">
    <name type="scientific">Romanomermis culicivorax</name>
    <name type="common">Nematode worm</name>
    <dbReference type="NCBI Taxonomy" id="13658"/>
    <lineage>
        <taxon>Eukaryota</taxon>
        <taxon>Metazoa</taxon>
        <taxon>Ecdysozoa</taxon>
        <taxon>Nematoda</taxon>
        <taxon>Enoplea</taxon>
        <taxon>Dorylaimia</taxon>
        <taxon>Mermithida</taxon>
        <taxon>Mermithoidea</taxon>
        <taxon>Mermithidae</taxon>
        <taxon>Romanomermis</taxon>
    </lineage>
</organism>
<reference evidence="2" key="1">
    <citation type="submission" date="2022-11" db="UniProtKB">
        <authorList>
            <consortium name="WormBaseParasite"/>
        </authorList>
    </citation>
    <scope>IDENTIFICATION</scope>
</reference>
<evidence type="ECO:0000313" key="2">
    <source>
        <dbReference type="WBParaSite" id="nRc.2.0.1.t20557-RA"/>
    </source>
</evidence>
<accession>A0A915J4B7</accession>